<dbReference type="OrthoDB" id="10267305at2759"/>
<evidence type="ECO:0000256" key="2">
    <source>
        <dbReference type="ARBA" id="ARBA00005954"/>
    </source>
</evidence>
<dbReference type="Pfam" id="PF08312">
    <property type="entry name" value="cwf21"/>
    <property type="match status" value="1"/>
</dbReference>
<feature type="compositionally biased region" description="Polar residues" evidence="9">
    <location>
        <begin position="139"/>
        <end position="157"/>
    </location>
</feature>
<dbReference type="GO" id="GO:0006397">
    <property type="term" value="P:mRNA processing"/>
    <property type="evidence" value="ECO:0007669"/>
    <property type="project" value="UniProtKB-KW"/>
</dbReference>
<gene>
    <name evidence="11" type="ORF">AC631_05574</name>
</gene>
<name>A0A0V1PR07_9ASCO</name>
<proteinExistence type="inferred from homology"/>
<comment type="subcellular location">
    <subcellularLocation>
        <location evidence="1">Nucleus</location>
    </subcellularLocation>
</comment>
<dbReference type="GeneID" id="26842583"/>
<protein>
    <recommendedName>
        <fullName evidence="3">Pre-mRNA-splicing factor CWC21</fullName>
    </recommendedName>
</protein>
<comment type="similarity">
    <text evidence="2">Belongs to the CWC21 family.</text>
</comment>
<evidence type="ECO:0000256" key="5">
    <source>
        <dbReference type="ARBA" id="ARBA00022728"/>
    </source>
</evidence>
<reference evidence="11 12" key="1">
    <citation type="submission" date="2015-11" db="EMBL/GenBank/DDBJ databases">
        <title>The genome of Debaryomyces fabryi.</title>
        <authorList>
            <person name="Tafer H."/>
            <person name="Lopandic K."/>
        </authorList>
    </citation>
    <scope>NUCLEOTIDE SEQUENCE [LARGE SCALE GENOMIC DNA]</scope>
    <source>
        <strain evidence="11 12">CBS 789</strain>
    </source>
</reference>
<evidence type="ECO:0000256" key="7">
    <source>
        <dbReference type="ARBA" id="ARBA00023242"/>
    </source>
</evidence>
<evidence type="ECO:0000256" key="4">
    <source>
        <dbReference type="ARBA" id="ARBA00022664"/>
    </source>
</evidence>
<evidence type="ECO:0000256" key="1">
    <source>
        <dbReference type="ARBA" id="ARBA00004123"/>
    </source>
</evidence>
<dbReference type="EMBL" id="LMYN01000231">
    <property type="protein sequence ID" value="KRZ98669.1"/>
    <property type="molecule type" value="Genomic_DNA"/>
</dbReference>
<evidence type="ECO:0000256" key="9">
    <source>
        <dbReference type="SAM" id="MobiDB-lite"/>
    </source>
</evidence>
<dbReference type="CDD" id="cd21372">
    <property type="entry name" value="cwf21_CWC21-like"/>
    <property type="match status" value="1"/>
</dbReference>
<evidence type="ECO:0000313" key="12">
    <source>
        <dbReference type="Proteomes" id="UP000054251"/>
    </source>
</evidence>
<comment type="caution">
    <text evidence="11">The sequence shown here is derived from an EMBL/GenBank/DDBJ whole genome shotgun (WGS) entry which is preliminary data.</text>
</comment>
<dbReference type="Gene3D" id="6.10.140.420">
    <property type="match status" value="1"/>
</dbReference>
<dbReference type="InterPro" id="IPR013170">
    <property type="entry name" value="mRNA_splic_Cwf21_dom"/>
</dbReference>
<organism evidence="11 12">
    <name type="scientific">Debaryomyces fabryi</name>
    <dbReference type="NCBI Taxonomy" id="58627"/>
    <lineage>
        <taxon>Eukaryota</taxon>
        <taxon>Fungi</taxon>
        <taxon>Dikarya</taxon>
        <taxon>Ascomycota</taxon>
        <taxon>Saccharomycotina</taxon>
        <taxon>Pichiomycetes</taxon>
        <taxon>Debaryomycetaceae</taxon>
        <taxon>Debaryomyces</taxon>
    </lineage>
</organism>
<accession>A0A0V1PR07</accession>
<evidence type="ECO:0000256" key="6">
    <source>
        <dbReference type="ARBA" id="ARBA00023187"/>
    </source>
</evidence>
<evidence type="ECO:0000313" key="11">
    <source>
        <dbReference type="EMBL" id="KRZ98669.1"/>
    </source>
</evidence>
<dbReference type="Proteomes" id="UP000054251">
    <property type="component" value="Unassembled WGS sequence"/>
</dbReference>
<dbReference type="RefSeq" id="XP_015464772.1">
    <property type="nucleotide sequence ID" value="XM_015614403.1"/>
</dbReference>
<feature type="domain" description="CWF21" evidence="10">
    <location>
        <begin position="72"/>
        <end position="117"/>
    </location>
</feature>
<evidence type="ECO:0000259" key="10">
    <source>
        <dbReference type="SMART" id="SM01115"/>
    </source>
</evidence>
<evidence type="ECO:0000256" key="8">
    <source>
        <dbReference type="SAM" id="Coils"/>
    </source>
</evidence>
<feature type="region of interest" description="Disordered" evidence="9">
    <location>
        <begin position="115"/>
        <end position="159"/>
    </location>
</feature>
<dbReference type="GO" id="GO:0005681">
    <property type="term" value="C:spliceosomal complex"/>
    <property type="evidence" value="ECO:0007669"/>
    <property type="project" value="UniProtKB-KW"/>
</dbReference>
<feature type="compositionally biased region" description="Polar residues" evidence="9">
    <location>
        <begin position="1"/>
        <end position="28"/>
    </location>
</feature>
<keyword evidence="12" id="KW-1185">Reference proteome</keyword>
<feature type="region of interest" description="Disordered" evidence="9">
    <location>
        <begin position="1"/>
        <end position="77"/>
    </location>
</feature>
<dbReference type="PANTHER" id="PTHR36562">
    <property type="entry name" value="SERINE/ARGININE REPETITIVE MATRIX 2"/>
    <property type="match status" value="1"/>
</dbReference>
<evidence type="ECO:0000256" key="3">
    <source>
        <dbReference type="ARBA" id="ARBA00020641"/>
    </source>
</evidence>
<dbReference type="InterPro" id="IPR051372">
    <property type="entry name" value="CWC21"/>
</dbReference>
<feature type="compositionally biased region" description="Basic residues" evidence="9">
    <location>
        <begin position="40"/>
        <end position="54"/>
    </location>
</feature>
<feature type="coiled-coil region" evidence="8">
    <location>
        <begin position="77"/>
        <end position="111"/>
    </location>
</feature>
<sequence>MSSNGIGLQTARGSGTTGHIQKNVASNQDHTDNASDKSGYFKRRQLSRDRKLKYEKHVSTSNNRDEAKQEIRSHDLKRDVEVKCMELRDALEDASEEETEIEKKVKELRDKLLTAPMTSRKLDHNKNSSSHTSYEENSKLSNLNDEYESSKNGTEVSGISYKRRYTDCDEKGKRLKIRR</sequence>
<dbReference type="GO" id="GO:0008380">
    <property type="term" value="P:RNA splicing"/>
    <property type="evidence" value="ECO:0007669"/>
    <property type="project" value="UniProtKB-KW"/>
</dbReference>
<keyword evidence="8" id="KW-0175">Coiled coil</keyword>
<dbReference type="PANTHER" id="PTHR36562:SF5">
    <property type="entry name" value="SERINE_ARGININE REPETITIVE MATRIX 2"/>
    <property type="match status" value="1"/>
</dbReference>
<keyword evidence="4" id="KW-0507">mRNA processing</keyword>
<dbReference type="AlphaFoldDB" id="A0A0V1PR07"/>
<feature type="compositionally biased region" description="Basic and acidic residues" evidence="9">
    <location>
        <begin position="55"/>
        <end position="77"/>
    </location>
</feature>
<keyword evidence="6" id="KW-0508">mRNA splicing</keyword>
<dbReference type="SMART" id="SM01115">
    <property type="entry name" value="cwf21"/>
    <property type="match status" value="1"/>
</dbReference>
<keyword evidence="5" id="KW-0747">Spliceosome</keyword>
<keyword evidence="7" id="KW-0539">Nucleus</keyword>